<protein>
    <recommendedName>
        <fullName evidence="3">DUF3500 domain-containing protein</fullName>
    </recommendedName>
</protein>
<dbReference type="HOGENOM" id="CLU_033093_0_0_11"/>
<dbReference type="Proteomes" id="UP000000844">
    <property type="component" value="Chromosome"/>
</dbReference>
<organism evidence="1 2">
    <name type="scientific">Stackebrandtia nassauensis (strain DSM 44728 / CIP 108903 / NRRL B-16338 / NBRC 102104 / LLR-40K-21)</name>
    <dbReference type="NCBI Taxonomy" id="446470"/>
    <lineage>
        <taxon>Bacteria</taxon>
        <taxon>Bacillati</taxon>
        <taxon>Actinomycetota</taxon>
        <taxon>Actinomycetes</taxon>
        <taxon>Glycomycetales</taxon>
        <taxon>Glycomycetaceae</taxon>
        <taxon>Stackebrandtia</taxon>
    </lineage>
</organism>
<dbReference type="eggNOG" id="COG0715">
    <property type="taxonomic scope" value="Bacteria"/>
</dbReference>
<dbReference type="STRING" id="446470.Snas_0197"/>
<name>D3Q1R8_STANL</name>
<dbReference type="PANTHER" id="PTHR37489:SF1">
    <property type="entry name" value="DUF3500 DOMAIN-CONTAINING PROTEIN"/>
    <property type="match status" value="1"/>
</dbReference>
<dbReference type="EMBL" id="CP001778">
    <property type="protein sequence ID" value="ADD39916.1"/>
    <property type="molecule type" value="Genomic_DNA"/>
</dbReference>
<evidence type="ECO:0000313" key="2">
    <source>
        <dbReference type="Proteomes" id="UP000000844"/>
    </source>
</evidence>
<proteinExistence type="predicted"/>
<dbReference type="Pfam" id="PF12006">
    <property type="entry name" value="DUF3500"/>
    <property type="match status" value="1"/>
</dbReference>
<gene>
    <name evidence="1" type="ordered locus">Snas_0197</name>
</gene>
<reference evidence="1 2" key="1">
    <citation type="journal article" date="2009" name="Stand. Genomic Sci.">
        <title>Complete genome sequence of Stackebrandtia nassauensis type strain (LLR-40K-21).</title>
        <authorList>
            <person name="Munk C."/>
            <person name="Lapidus A."/>
            <person name="Copeland A."/>
            <person name="Jando M."/>
            <person name="Mayilraj S."/>
            <person name="Glavina Del Rio T."/>
            <person name="Nolan M."/>
            <person name="Chen F."/>
            <person name="Lucas S."/>
            <person name="Tice H."/>
            <person name="Cheng J.F."/>
            <person name="Han C."/>
            <person name="Detter J.C."/>
            <person name="Bruce D."/>
            <person name="Goodwin L."/>
            <person name="Chain P."/>
            <person name="Pitluck S."/>
            <person name="Goker M."/>
            <person name="Ovchinikova G."/>
            <person name="Pati A."/>
            <person name="Ivanova N."/>
            <person name="Mavromatis K."/>
            <person name="Chen A."/>
            <person name="Palaniappan K."/>
            <person name="Land M."/>
            <person name="Hauser L."/>
            <person name="Chang Y.J."/>
            <person name="Jeffries C.D."/>
            <person name="Bristow J."/>
            <person name="Eisen J.A."/>
            <person name="Markowitz V."/>
            <person name="Hugenholtz P."/>
            <person name="Kyrpides N.C."/>
            <person name="Klenk H.P."/>
        </authorList>
    </citation>
    <scope>NUCLEOTIDE SEQUENCE [LARGE SCALE GENOMIC DNA]</scope>
    <source>
        <strain evidence="2">DSM 44728 / CIP 108903 / NRRL B-16338 / NBRC 102104 / LLR-40K-21</strain>
    </source>
</reference>
<sequence>MRQAARRLREALTDEQADAAFHPFADADRTRWDYRPRPRPGACIGEFGLTGRKRAHQLLATAMSPHAFAQITTIMGLEEVLDRAESWRRGRHSDDFWIAVFGSPEDEAWAWRFEGHHVSVSMTVVAEEVSPTPVFLGANPASVDYRGTPVVRPLAIEEELARDLLARLPDRQRAQAIVSPVAPSDIRTGNARDITDIDRWPGLRAADLSRGNAEILDRLIDVYLDRLPPSLAAAERAVIEPDAIHFAWEGSAERGGGHYYRLQSPRLLIEYDNTQNDANHVHTVLRRPGDDFGRGLLPSHVASEREPR</sequence>
<accession>D3Q1R8</accession>
<evidence type="ECO:0000313" key="1">
    <source>
        <dbReference type="EMBL" id="ADD39916.1"/>
    </source>
</evidence>
<dbReference type="OrthoDB" id="581140at2"/>
<dbReference type="AlphaFoldDB" id="D3Q1R8"/>
<dbReference type="KEGG" id="sna:Snas_0197"/>
<dbReference type="InterPro" id="IPR021889">
    <property type="entry name" value="DUF3500"/>
</dbReference>
<keyword evidence="2" id="KW-1185">Reference proteome</keyword>
<evidence type="ECO:0008006" key="3">
    <source>
        <dbReference type="Google" id="ProtNLM"/>
    </source>
</evidence>
<dbReference type="PANTHER" id="PTHR37489">
    <property type="entry name" value="DUF3500 DOMAIN-CONTAINING PROTEIN"/>
    <property type="match status" value="1"/>
</dbReference>